<reference evidence="2" key="1">
    <citation type="journal article" date="2019" name="Int. J. Syst. Evol. Microbiol.">
        <title>The Global Catalogue of Microorganisms (GCM) 10K type strain sequencing project: providing services to taxonomists for standard genome sequencing and annotation.</title>
        <authorList>
            <consortium name="The Broad Institute Genomics Platform"/>
            <consortium name="The Broad Institute Genome Sequencing Center for Infectious Disease"/>
            <person name="Wu L."/>
            <person name="Ma J."/>
        </authorList>
    </citation>
    <scope>NUCLEOTIDE SEQUENCE [LARGE SCALE GENOMIC DNA]</scope>
    <source>
        <strain evidence="2">CCUG 49679</strain>
    </source>
</reference>
<name>A0ABW1PQ30_9FLAO</name>
<keyword evidence="2" id="KW-1185">Reference proteome</keyword>
<proteinExistence type="predicted"/>
<dbReference type="RefSeq" id="WP_379792747.1">
    <property type="nucleotide sequence ID" value="NZ_JBHSQB010000010.1"/>
</dbReference>
<sequence>MRNLIILILGFLLLSVGKSEENLELRIFNNSKFRIEKLKISFAGQESTFKNIAPKSYSEVKKVKGLWKDNCYDLTVFKKKLLAENFWSHQICIPVDHIGNNVIEKGKYTIILKIRQINAKQFEVESEYIKEKKNEW</sequence>
<protein>
    <recommendedName>
        <fullName evidence="3">DUF4625 domain-containing protein</fullName>
    </recommendedName>
</protein>
<dbReference type="EMBL" id="JBHSQB010000010">
    <property type="protein sequence ID" value="MFC6097768.1"/>
    <property type="molecule type" value="Genomic_DNA"/>
</dbReference>
<evidence type="ECO:0000313" key="2">
    <source>
        <dbReference type="Proteomes" id="UP001596287"/>
    </source>
</evidence>
<accession>A0ABW1PQ30</accession>
<gene>
    <name evidence="1" type="ORF">ACFPVY_14015</name>
</gene>
<organism evidence="1 2">
    <name type="scientific">Flavobacterium qiangtangense</name>
    <dbReference type="NCBI Taxonomy" id="1442595"/>
    <lineage>
        <taxon>Bacteria</taxon>
        <taxon>Pseudomonadati</taxon>
        <taxon>Bacteroidota</taxon>
        <taxon>Flavobacteriia</taxon>
        <taxon>Flavobacteriales</taxon>
        <taxon>Flavobacteriaceae</taxon>
        <taxon>Flavobacterium</taxon>
    </lineage>
</organism>
<evidence type="ECO:0000313" key="1">
    <source>
        <dbReference type="EMBL" id="MFC6097768.1"/>
    </source>
</evidence>
<evidence type="ECO:0008006" key="3">
    <source>
        <dbReference type="Google" id="ProtNLM"/>
    </source>
</evidence>
<comment type="caution">
    <text evidence="1">The sequence shown here is derived from an EMBL/GenBank/DDBJ whole genome shotgun (WGS) entry which is preliminary data.</text>
</comment>
<dbReference type="Proteomes" id="UP001596287">
    <property type="component" value="Unassembled WGS sequence"/>
</dbReference>